<protein>
    <submittedName>
        <fullName evidence="2">Uncharacterized protein</fullName>
    </submittedName>
</protein>
<dbReference type="AlphaFoldDB" id="A0AAI9TQP4"/>
<sequence length="149" mass="17364">MTDHKQQGGRSHETDDPFTNPINAENRTKSETIDVKARIVLLDSEGDAVGDWGNNEEVPAVVLHIFFHNDSYENRIDVRIVHRREKGSMKQAPAAENMFFRTYADQIEYLKKWLIVEVRHRIHSTFDPRELADSDSKNHTFRSCPMRKN</sequence>
<accession>A0AAI9TQP4</accession>
<evidence type="ECO:0000313" key="3">
    <source>
        <dbReference type="Proteomes" id="UP001227192"/>
    </source>
</evidence>
<proteinExistence type="predicted"/>
<name>A0AAI9TQP4_PENTH</name>
<gene>
    <name evidence="2" type="ORF">VN97_g1531</name>
</gene>
<reference evidence="2" key="2">
    <citation type="journal article" date="2016" name="Fungal Biol.">
        <title>Ochratoxin A production by Penicillium thymicola.</title>
        <authorList>
            <person name="Nguyen H.D.T."/>
            <person name="McMullin D.R."/>
            <person name="Ponomareva E."/>
            <person name="Riley R."/>
            <person name="Pomraning K.R."/>
            <person name="Baker S.E."/>
            <person name="Seifert K.A."/>
        </authorList>
    </citation>
    <scope>NUCLEOTIDE SEQUENCE</scope>
    <source>
        <strain evidence="2">DAOM 180753</strain>
    </source>
</reference>
<keyword evidence="3" id="KW-1185">Reference proteome</keyword>
<feature type="region of interest" description="Disordered" evidence="1">
    <location>
        <begin position="127"/>
        <end position="149"/>
    </location>
</feature>
<dbReference type="Proteomes" id="UP001227192">
    <property type="component" value="Unassembled WGS sequence"/>
</dbReference>
<evidence type="ECO:0000313" key="2">
    <source>
        <dbReference type="EMBL" id="KAJ9491687.1"/>
    </source>
</evidence>
<organism evidence="2 3">
    <name type="scientific">Penicillium thymicola</name>
    <dbReference type="NCBI Taxonomy" id="293382"/>
    <lineage>
        <taxon>Eukaryota</taxon>
        <taxon>Fungi</taxon>
        <taxon>Dikarya</taxon>
        <taxon>Ascomycota</taxon>
        <taxon>Pezizomycotina</taxon>
        <taxon>Eurotiomycetes</taxon>
        <taxon>Eurotiomycetidae</taxon>
        <taxon>Eurotiales</taxon>
        <taxon>Aspergillaceae</taxon>
        <taxon>Penicillium</taxon>
    </lineage>
</organism>
<comment type="caution">
    <text evidence="2">The sequence shown here is derived from an EMBL/GenBank/DDBJ whole genome shotgun (WGS) entry which is preliminary data.</text>
</comment>
<reference evidence="2" key="1">
    <citation type="submission" date="2015-06" db="EMBL/GenBank/DDBJ databases">
        <authorList>
            <person name="Nguyen H."/>
        </authorList>
    </citation>
    <scope>NUCLEOTIDE SEQUENCE</scope>
    <source>
        <strain evidence="2">DAOM 180753</strain>
    </source>
</reference>
<evidence type="ECO:0000256" key="1">
    <source>
        <dbReference type="SAM" id="MobiDB-lite"/>
    </source>
</evidence>
<feature type="region of interest" description="Disordered" evidence="1">
    <location>
        <begin position="1"/>
        <end position="29"/>
    </location>
</feature>
<feature type="compositionally biased region" description="Basic and acidic residues" evidence="1">
    <location>
        <begin position="1"/>
        <end position="15"/>
    </location>
</feature>
<dbReference type="EMBL" id="LACB01000026">
    <property type="protein sequence ID" value="KAJ9491687.1"/>
    <property type="molecule type" value="Genomic_DNA"/>
</dbReference>
<feature type="compositionally biased region" description="Basic and acidic residues" evidence="1">
    <location>
        <begin position="127"/>
        <end position="138"/>
    </location>
</feature>